<dbReference type="CDD" id="cd18011">
    <property type="entry name" value="DEXDc_RapA"/>
    <property type="match status" value="1"/>
</dbReference>
<evidence type="ECO:0000256" key="1">
    <source>
        <dbReference type="ARBA" id="ARBA00022741"/>
    </source>
</evidence>
<evidence type="ECO:0000256" key="3">
    <source>
        <dbReference type="ARBA" id="ARBA00022806"/>
    </source>
</evidence>
<evidence type="ECO:0000313" key="7">
    <source>
        <dbReference type="EMBL" id="MUN36465.1"/>
    </source>
</evidence>
<dbReference type="InterPro" id="IPR038718">
    <property type="entry name" value="SNF2-like_sf"/>
</dbReference>
<keyword evidence="3 7" id="KW-0347">Helicase</keyword>
<dbReference type="GO" id="GO:0016787">
    <property type="term" value="F:hydrolase activity"/>
    <property type="evidence" value="ECO:0007669"/>
    <property type="project" value="UniProtKB-KW"/>
</dbReference>
<evidence type="ECO:0000256" key="2">
    <source>
        <dbReference type="ARBA" id="ARBA00022801"/>
    </source>
</evidence>
<name>A0A7K1KWV9_9ACTN</name>
<dbReference type="InterPro" id="IPR001650">
    <property type="entry name" value="Helicase_C-like"/>
</dbReference>
<proteinExistence type="predicted"/>
<dbReference type="InterPro" id="IPR027417">
    <property type="entry name" value="P-loop_NTPase"/>
</dbReference>
<dbReference type="Pfam" id="PF00271">
    <property type="entry name" value="Helicase_C"/>
    <property type="match status" value="1"/>
</dbReference>
<gene>
    <name evidence="7" type="ORF">GNZ18_07610</name>
</gene>
<keyword evidence="1" id="KW-0547">Nucleotide-binding</keyword>
<dbReference type="AlphaFoldDB" id="A0A7K1KWV9"/>
<feature type="domain" description="Helicase C-terminal" evidence="6">
    <location>
        <begin position="468"/>
        <end position="632"/>
    </location>
</feature>
<evidence type="ECO:0000256" key="4">
    <source>
        <dbReference type="ARBA" id="ARBA00022840"/>
    </source>
</evidence>
<dbReference type="SMART" id="SM00490">
    <property type="entry name" value="HELICc"/>
    <property type="match status" value="1"/>
</dbReference>
<dbReference type="Proteomes" id="UP000432015">
    <property type="component" value="Unassembled WGS sequence"/>
</dbReference>
<organism evidence="7 8">
    <name type="scientific">Actinomadura litoris</name>
    <dbReference type="NCBI Taxonomy" id="2678616"/>
    <lineage>
        <taxon>Bacteria</taxon>
        <taxon>Bacillati</taxon>
        <taxon>Actinomycetota</taxon>
        <taxon>Actinomycetes</taxon>
        <taxon>Streptosporangiales</taxon>
        <taxon>Thermomonosporaceae</taxon>
        <taxon>Actinomadura</taxon>
    </lineage>
</organism>
<dbReference type="GO" id="GO:0004386">
    <property type="term" value="F:helicase activity"/>
    <property type="evidence" value="ECO:0007669"/>
    <property type="project" value="UniProtKB-KW"/>
</dbReference>
<dbReference type="InterPro" id="IPR014001">
    <property type="entry name" value="Helicase_ATP-bd"/>
</dbReference>
<dbReference type="PANTHER" id="PTHR45766">
    <property type="entry name" value="DNA ANNEALING HELICASE AND ENDONUCLEASE ZRANB3 FAMILY MEMBER"/>
    <property type="match status" value="1"/>
</dbReference>
<comment type="caution">
    <text evidence="7">The sequence shown here is derived from an EMBL/GenBank/DDBJ whole genome shotgun (WGS) entry which is preliminary data.</text>
</comment>
<evidence type="ECO:0000313" key="8">
    <source>
        <dbReference type="Proteomes" id="UP000432015"/>
    </source>
</evidence>
<reference evidence="7 8" key="1">
    <citation type="submission" date="2019-11" db="EMBL/GenBank/DDBJ databases">
        <authorList>
            <person name="Cao P."/>
        </authorList>
    </citation>
    <scope>NUCLEOTIDE SEQUENCE [LARGE SCALE GENOMIC DNA]</scope>
    <source>
        <strain evidence="7 8">NEAU-AAG5</strain>
    </source>
</reference>
<evidence type="ECO:0000259" key="5">
    <source>
        <dbReference type="PROSITE" id="PS51192"/>
    </source>
</evidence>
<sequence length="987" mass="107748">MAAPAGIAAPVYSPGSLVAARGREWVVLPESTDGFIVARPLNGDREFTTGLFTDEVEPASFPRPSADPGEVGDSVAAGLLRTAMRIGFTSAAGPFRSLAAIAVEPRQYQLLPLLLALRMDTVRLLIADDVGIGKTIEAALIAKELIEQGEADRLTVLCSPALAEQWQAELRDKFAIDAVLVLPSTVTRLQRDLRSDESLFERHPYTVVSTDFIKGDQRRAQFLRACPDLVIVDEAHTCVPAGGAATTLRQRRYDLLKEIAEDADRHLILVTATPHSGKEEAFRDLIGLLDPALATVDLETEKGRDRLARHYVQRRRRDIRRYLDEETRFPKDRMLLPVPYEQSEGQSELMHKVLSYARETVRDPVTREVRRQVRWWSVLALLRSVASSPRAAAATLTARSAADAAETVPEADELGARGVLDMIEDEALEGVDVAPGADHEELSARARARMRAMAAEARALEGAEHDAKLRKLIDEVKALLIEGYDPIVFCKYIPTAEYVAEHLGKALGRKAGVEAVTGTLPPAERIDRIEELTRRSKRRVLVATDCLSEGVNLQEHFNAVVHYDLAWNPTRHEQREGRVDRFGQRSTKVRAITLFGTDNGIDGVVLHVLLLKHATIAKQTGVAVPVPERSETVVKALVEGLLLHSKDPDQLALDFEDDPATKKLHRSWESAAARESKVLTKYAHSGVKELDEVRREAAEARTAVGRHTDVARFVRESLSAMGGAVQVGEQGFSVQTQGLPIGVRHALGLIGAAEDESKPPLLEFLNDVPAPTGKHALVRTDPSVVALARHVVDAALDPELPDRERPARSCGAIRTTAVTSRTTMLLVRYRFHLTLPRPPRPDDPRPDPRTLVAEDAQILAYRSVRPPTGDTPVPGDTGGREWLTDDEVTALLGAGPDANVLPELVQRAVKTSIDELGDPPAPGEPAPPGSVQAELDARAAGLADRLEAAHRRVRSSVGAIKRGLDVRPHDHADVLGVYVYLPAGGAR</sequence>
<dbReference type="Gene3D" id="3.40.50.300">
    <property type="entry name" value="P-loop containing nucleotide triphosphate hydrolases"/>
    <property type="match status" value="1"/>
</dbReference>
<dbReference type="PROSITE" id="PS51192">
    <property type="entry name" value="HELICASE_ATP_BIND_1"/>
    <property type="match status" value="1"/>
</dbReference>
<dbReference type="InterPro" id="IPR000330">
    <property type="entry name" value="SNF2_N"/>
</dbReference>
<protein>
    <submittedName>
        <fullName evidence="7">Helicase</fullName>
    </submittedName>
</protein>
<dbReference type="RefSeq" id="WP_156215456.1">
    <property type="nucleotide sequence ID" value="NZ_WOFH01000002.1"/>
</dbReference>
<keyword evidence="2" id="KW-0378">Hydrolase</keyword>
<dbReference type="EMBL" id="WOFH01000002">
    <property type="protein sequence ID" value="MUN36465.1"/>
    <property type="molecule type" value="Genomic_DNA"/>
</dbReference>
<accession>A0A7K1KWV9</accession>
<keyword evidence="8" id="KW-1185">Reference proteome</keyword>
<dbReference type="InterPro" id="IPR057342">
    <property type="entry name" value="DEXDc_RapA"/>
</dbReference>
<dbReference type="PANTHER" id="PTHR45766:SF6">
    <property type="entry name" value="SWI_SNF-RELATED MATRIX-ASSOCIATED ACTIN-DEPENDENT REGULATOR OF CHROMATIN SUBFAMILY A-LIKE PROTEIN 1"/>
    <property type="match status" value="1"/>
</dbReference>
<dbReference type="GO" id="GO:0005524">
    <property type="term" value="F:ATP binding"/>
    <property type="evidence" value="ECO:0007669"/>
    <property type="project" value="UniProtKB-KW"/>
</dbReference>
<feature type="domain" description="Helicase ATP-binding" evidence="5">
    <location>
        <begin position="115"/>
        <end position="292"/>
    </location>
</feature>
<dbReference type="SMART" id="SM00487">
    <property type="entry name" value="DEXDc"/>
    <property type="match status" value="1"/>
</dbReference>
<dbReference type="Gene3D" id="3.40.50.10810">
    <property type="entry name" value="Tandem AAA-ATPase domain"/>
    <property type="match status" value="1"/>
</dbReference>
<dbReference type="InterPro" id="IPR049730">
    <property type="entry name" value="SNF2/RAD54-like_C"/>
</dbReference>
<dbReference type="CDD" id="cd18793">
    <property type="entry name" value="SF2_C_SNF"/>
    <property type="match status" value="1"/>
</dbReference>
<dbReference type="Pfam" id="PF00176">
    <property type="entry name" value="SNF2-rel_dom"/>
    <property type="match status" value="1"/>
</dbReference>
<keyword evidence="4" id="KW-0067">ATP-binding</keyword>
<evidence type="ECO:0000259" key="6">
    <source>
        <dbReference type="PROSITE" id="PS51194"/>
    </source>
</evidence>
<dbReference type="SUPFAM" id="SSF52540">
    <property type="entry name" value="P-loop containing nucleoside triphosphate hydrolases"/>
    <property type="match status" value="1"/>
</dbReference>
<dbReference type="PROSITE" id="PS51194">
    <property type="entry name" value="HELICASE_CTER"/>
    <property type="match status" value="1"/>
</dbReference>